<dbReference type="SUPFAM" id="SSF117281">
    <property type="entry name" value="Kelch motif"/>
    <property type="match status" value="1"/>
</dbReference>
<sequence length="649" mass="75094">MSVVKILILVTLINIYLCQELPNIDNTILGIDLQYGQPIEYSLRNPVFSLLTYFNNKTIFIDGTEYLVPDQMLILDYQTEQQKSINEVYVSSYMATMSLSESLSYGFQPLYFNYGMFSESEQVSYFNQMFEFEASYMAMSYLRITTMKTSLQNITFADNFKKDVLSLPEYNKQTCKYYKVFFNTYGTHVIFDSIYGGIITMTTSFNMDILETKTIEQVQEEINYQFFLLTSSSSLSYYEEQQLEELNLIYTSSFQIIGGNPSIYNATNNKPWIDSIPNSPLFVGLNTKNFTEIVKLIDNNINIQNFNQALYDYLLSSLINWQFITNVPSNLLYNMKSSNLIVIDNNIYLMSLGYSYNIINNQFSKISGLPLPYFYESPSPNYCTGANDKIYCFGGYYQHPNMYFTTGQAYVYDPLALSWSELRPIPLLNDNYGLPFSFLFYWPDQYINYPVNINDEIYIIGNALVVHDLPDEFAIINFKYNITSNTYVVLDYPNNECWIAATPIVINNLIYMLGGYSTNVNGRLYSCPYESFNSNILNNPTNIMYALDTNNMTWSQLESMPVILEFFSALAINNKIYVIGGINFISREFNEYTYIYDNNSWSSTLTDDKLIGFGSYGKAFNNEFLFSVIDPYNNLGHLSMYSRSIVEFC</sequence>
<proteinExistence type="predicted"/>
<reference evidence="4" key="1">
    <citation type="journal article" date="2017" name="Science">
        <title>Giant viruses with an expanded complement of translation system components.</title>
        <authorList>
            <person name="Schulz F."/>
            <person name="Yutin N."/>
            <person name="Ivanova N.N."/>
            <person name="Ortega D.R."/>
            <person name="Lee T.K."/>
            <person name="Vierheilig J."/>
            <person name="Daims H."/>
            <person name="Horn M."/>
            <person name="Wagner M."/>
            <person name="Jensen G.J."/>
            <person name="Kyrpides N.C."/>
            <person name="Koonin E.V."/>
            <person name="Woyke T."/>
        </authorList>
    </citation>
    <scope>NUCLEOTIDE SEQUENCE</scope>
    <source>
        <strain evidence="4">HKV1</strain>
    </source>
</reference>
<dbReference type="Pfam" id="PF01823">
    <property type="entry name" value="MACPF"/>
    <property type="match status" value="1"/>
</dbReference>
<name>A0A1V0SEM7_9VIRU</name>
<evidence type="ECO:0000259" key="3">
    <source>
        <dbReference type="PROSITE" id="PS51412"/>
    </source>
</evidence>
<dbReference type="Gene3D" id="2.120.10.80">
    <property type="entry name" value="Kelch-type beta propeller"/>
    <property type="match status" value="1"/>
</dbReference>
<gene>
    <name evidence="4" type="ORF">Hokovirus_1_45</name>
</gene>
<dbReference type="PROSITE" id="PS51412">
    <property type="entry name" value="MACPF_2"/>
    <property type="match status" value="1"/>
</dbReference>
<dbReference type="PANTHER" id="PTHR24412:SF489">
    <property type="entry name" value="RING FINGER DOMAIN AND KELCH REPEAT-CONTAINING PROTEIN DDB_G0271372"/>
    <property type="match status" value="1"/>
</dbReference>
<dbReference type="InterPro" id="IPR015915">
    <property type="entry name" value="Kelch-typ_b-propeller"/>
</dbReference>
<dbReference type="SMART" id="SM00457">
    <property type="entry name" value="MACPF"/>
    <property type="match status" value="1"/>
</dbReference>
<organism evidence="4">
    <name type="scientific">Hokovirus HKV1</name>
    <dbReference type="NCBI Taxonomy" id="1977638"/>
    <lineage>
        <taxon>Viruses</taxon>
        <taxon>Varidnaviria</taxon>
        <taxon>Bamfordvirae</taxon>
        <taxon>Nucleocytoviricota</taxon>
        <taxon>Megaviricetes</taxon>
        <taxon>Imitervirales</taxon>
        <taxon>Mimiviridae</taxon>
        <taxon>Klosneuvirinae</taxon>
        <taxon>Hokovirus</taxon>
    </lineage>
</organism>
<accession>A0A1V0SEM7</accession>
<evidence type="ECO:0000256" key="1">
    <source>
        <dbReference type="ARBA" id="ARBA00022441"/>
    </source>
</evidence>
<dbReference type="InterPro" id="IPR020864">
    <property type="entry name" value="MACPF"/>
</dbReference>
<dbReference type="Pfam" id="PF01344">
    <property type="entry name" value="Kelch_1"/>
    <property type="match status" value="1"/>
</dbReference>
<keyword evidence="1" id="KW-0880">Kelch repeat</keyword>
<keyword evidence="2" id="KW-0677">Repeat</keyword>
<feature type="domain" description="MACPF" evidence="3">
    <location>
        <begin position="10"/>
        <end position="325"/>
    </location>
</feature>
<evidence type="ECO:0000256" key="2">
    <source>
        <dbReference type="ARBA" id="ARBA00022737"/>
    </source>
</evidence>
<dbReference type="InterPro" id="IPR006652">
    <property type="entry name" value="Kelch_1"/>
</dbReference>
<dbReference type="PANTHER" id="PTHR24412">
    <property type="entry name" value="KELCH PROTEIN"/>
    <property type="match status" value="1"/>
</dbReference>
<evidence type="ECO:0000313" key="4">
    <source>
        <dbReference type="EMBL" id="ARF10166.1"/>
    </source>
</evidence>
<protein>
    <submittedName>
        <fullName evidence="4">Membrane-attack complex/perforin MACPF family protein</fullName>
    </submittedName>
</protein>
<dbReference type="EMBL" id="KY684103">
    <property type="protein sequence ID" value="ARF10166.1"/>
    <property type="molecule type" value="Genomic_DNA"/>
</dbReference>